<dbReference type="RefSeq" id="WP_005976503.1">
    <property type="nucleotide sequence ID" value="NZ_CABKNW010000001.1"/>
</dbReference>
<dbReference type="Pfam" id="PF02690">
    <property type="entry name" value="Na_Pi_cotrans"/>
    <property type="match status" value="2"/>
</dbReference>
<dbReference type="Proteomes" id="UP000249008">
    <property type="component" value="Chromosome 1"/>
</dbReference>
<dbReference type="InterPro" id="IPR026022">
    <property type="entry name" value="PhoU_dom"/>
</dbReference>
<name>A0AAX1TPZ2_9FUSO</name>
<dbReference type="PANTHER" id="PTHR10010">
    <property type="entry name" value="SOLUTE CARRIER FAMILY 34 SODIUM PHOSPHATE , MEMBER 2-RELATED"/>
    <property type="match status" value="1"/>
</dbReference>
<feature type="domain" description="PhoU" evidence="7">
    <location>
        <begin position="455"/>
        <end position="538"/>
    </location>
</feature>
<keyword evidence="4 6" id="KW-1133">Transmembrane helix</keyword>
<dbReference type="NCBIfam" id="TIGR00704">
    <property type="entry name" value="NaPi_cotrn_rel"/>
    <property type="match status" value="1"/>
</dbReference>
<evidence type="ECO:0000256" key="5">
    <source>
        <dbReference type="ARBA" id="ARBA00023136"/>
    </source>
</evidence>
<dbReference type="SUPFAM" id="SSF109755">
    <property type="entry name" value="PhoU-like"/>
    <property type="match status" value="1"/>
</dbReference>
<dbReference type="GO" id="GO:0005436">
    <property type="term" value="F:sodium:phosphate symporter activity"/>
    <property type="evidence" value="ECO:0007669"/>
    <property type="project" value="InterPro"/>
</dbReference>
<evidence type="ECO:0000256" key="2">
    <source>
        <dbReference type="ARBA" id="ARBA00022475"/>
    </source>
</evidence>
<organism evidence="8 9">
    <name type="scientific">Fusobacterium ulcerans</name>
    <dbReference type="NCBI Taxonomy" id="861"/>
    <lineage>
        <taxon>Bacteria</taxon>
        <taxon>Fusobacteriati</taxon>
        <taxon>Fusobacteriota</taxon>
        <taxon>Fusobacteriia</taxon>
        <taxon>Fusobacteriales</taxon>
        <taxon>Fusobacteriaceae</taxon>
        <taxon>Fusobacterium</taxon>
    </lineage>
</organism>
<evidence type="ECO:0000256" key="4">
    <source>
        <dbReference type="ARBA" id="ARBA00022989"/>
    </source>
</evidence>
<gene>
    <name evidence="8" type="ORF">NCTC12112_00873</name>
</gene>
<feature type="transmembrane region" description="Helical" evidence="6">
    <location>
        <begin position="6"/>
        <end position="26"/>
    </location>
</feature>
<comment type="subcellular location">
    <subcellularLocation>
        <location evidence="1">Cell membrane</location>
        <topology evidence="1">Multi-pass membrane protein</topology>
    </subcellularLocation>
</comment>
<dbReference type="EMBL" id="LS483487">
    <property type="protein sequence ID" value="SQJ00581.1"/>
    <property type="molecule type" value="Genomic_DNA"/>
</dbReference>
<dbReference type="NCBIfam" id="NF037997">
    <property type="entry name" value="Na_Pi_symport"/>
    <property type="match status" value="1"/>
</dbReference>
<keyword evidence="3 6" id="KW-0812">Transmembrane</keyword>
<feature type="transmembrane region" description="Helical" evidence="6">
    <location>
        <begin position="245"/>
        <end position="263"/>
    </location>
</feature>
<feature type="transmembrane region" description="Helical" evidence="6">
    <location>
        <begin position="109"/>
        <end position="124"/>
    </location>
</feature>
<dbReference type="InterPro" id="IPR038078">
    <property type="entry name" value="PhoU-like_sf"/>
</dbReference>
<dbReference type="InterPro" id="IPR003841">
    <property type="entry name" value="Na/Pi_transpt"/>
</dbReference>
<dbReference type="PANTHER" id="PTHR10010:SF46">
    <property type="entry name" value="SODIUM-DEPENDENT PHOSPHATE TRANSPORT PROTEIN 2B"/>
    <property type="match status" value="1"/>
</dbReference>
<evidence type="ECO:0000259" key="7">
    <source>
        <dbReference type="Pfam" id="PF01895"/>
    </source>
</evidence>
<feature type="transmembrane region" description="Helical" evidence="6">
    <location>
        <begin position="136"/>
        <end position="156"/>
    </location>
</feature>
<dbReference type="GO" id="GO:0044341">
    <property type="term" value="P:sodium-dependent phosphate transport"/>
    <property type="evidence" value="ECO:0007669"/>
    <property type="project" value="InterPro"/>
</dbReference>
<dbReference type="Pfam" id="PF01895">
    <property type="entry name" value="PhoU"/>
    <property type="match status" value="1"/>
</dbReference>
<sequence>MYLDVFFKVVGGLGLFLYGMENMSSGMQKIAGEKLKKTLAALTTNRIMAIIMGIFVTGMAQSSSVSTVMTIGFINASLLTLQQGLGVILGANVGTTITGWLLALNIGKYGLPIVGFAAITFMFLKGEKSRTRALTIMGFGFIFLGLELMSTGLSPLRTLPEFIELFHSFKAHTFLGVIKVALVGALLTAVVQSSAATLGITITLAVQGLIDYPTAVALVLGENVGTTVTALFASIGANSNAKRAAYAHTLINIVGVMWATVLFKPYLKLLENFSDPTVNMSTAIATAHTIFNIVNVILFIPFVGYLAKFLCKIVKDDDNGIVRVTRLSSLMVTLPSVIISQTKTEVLAMASNIKEVFFKLEELYYDDSKLEAYCEEINNIEYKLDLYEKEVSDANFSILNKGLQASYVEETRGNLITCDEYETISDYLARVSNGLRRLKSDDIHLTDIKKETLQKLNSMVFDFFDDINKAYDTNNKELFIVSIKKYTAIKNLYKEARNEHFANEATNNDIMPSKLSTGYMDILNYYRRATDHIYNIIEHFAKI</sequence>
<reference evidence="8 9" key="1">
    <citation type="submission" date="2018-06" db="EMBL/GenBank/DDBJ databases">
        <authorList>
            <consortium name="Pathogen Informatics"/>
            <person name="Doyle S."/>
        </authorList>
    </citation>
    <scope>NUCLEOTIDE SEQUENCE [LARGE SCALE GENOMIC DNA]</scope>
    <source>
        <strain evidence="8 9">NCTC12112</strain>
    </source>
</reference>
<dbReference type="KEGG" id="ful:C4N20_11575"/>
<feature type="transmembrane region" description="Helical" evidence="6">
    <location>
        <begin position="283"/>
        <end position="307"/>
    </location>
</feature>
<feature type="transmembrane region" description="Helical" evidence="6">
    <location>
        <begin position="212"/>
        <end position="233"/>
    </location>
</feature>
<dbReference type="GeneID" id="78455454"/>
<keyword evidence="5 6" id="KW-0472">Membrane</keyword>
<protein>
    <submittedName>
        <fullName evidence="8">Na/Pi-cotransporter II-related protein</fullName>
    </submittedName>
</protein>
<dbReference type="Gene3D" id="1.20.58.220">
    <property type="entry name" value="Phosphate transport system protein phou homolog 2, domain 2"/>
    <property type="match status" value="1"/>
</dbReference>
<dbReference type="GO" id="GO:0005886">
    <property type="term" value="C:plasma membrane"/>
    <property type="evidence" value="ECO:0007669"/>
    <property type="project" value="UniProtKB-SubCell"/>
</dbReference>
<dbReference type="AlphaFoldDB" id="A0AAX1TPZ2"/>
<dbReference type="InterPro" id="IPR004633">
    <property type="entry name" value="NaPi_cotrn-rel/YqeW-like"/>
</dbReference>
<evidence type="ECO:0000313" key="9">
    <source>
        <dbReference type="Proteomes" id="UP000249008"/>
    </source>
</evidence>
<accession>A0AAX1TPZ2</accession>
<feature type="transmembrane region" description="Helical" evidence="6">
    <location>
        <begin position="177"/>
        <end position="206"/>
    </location>
</feature>
<proteinExistence type="predicted"/>
<evidence type="ECO:0000256" key="6">
    <source>
        <dbReference type="SAM" id="Phobius"/>
    </source>
</evidence>
<feature type="transmembrane region" description="Helical" evidence="6">
    <location>
        <begin position="80"/>
        <end position="102"/>
    </location>
</feature>
<keyword evidence="2" id="KW-1003">Cell membrane</keyword>
<feature type="transmembrane region" description="Helical" evidence="6">
    <location>
        <begin position="47"/>
        <end position="74"/>
    </location>
</feature>
<evidence type="ECO:0000256" key="1">
    <source>
        <dbReference type="ARBA" id="ARBA00004651"/>
    </source>
</evidence>
<evidence type="ECO:0000313" key="8">
    <source>
        <dbReference type="EMBL" id="SQJ00581.1"/>
    </source>
</evidence>
<evidence type="ECO:0000256" key="3">
    <source>
        <dbReference type="ARBA" id="ARBA00022692"/>
    </source>
</evidence>